<evidence type="ECO:0000313" key="3">
    <source>
        <dbReference type="Proteomes" id="UP000008022"/>
    </source>
</evidence>
<sequence length="80" mass="8587">MASAVLAGRIRWSSTPSPSPSSSGPKLLRRSGGGGGVGSSCLRIRRRRRQWRFQRAALPPPSFSHCGETMASKLPRADPV</sequence>
<dbReference type="Gramene" id="ORUFI04G05060.1">
    <property type="protein sequence ID" value="ORUFI04G05060.1"/>
    <property type="gene ID" value="ORUFI04G05060"/>
</dbReference>
<protein>
    <submittedName>
        <fullName evidence="2">Uncharacterized protein</fullName>
    </submittedName>
</protein>
<accession>A0A0E0P5Z8</accession>
<proteinExistence type="predicted"/>
<organism evidence="2 3">
    <name type="scientific">Oryza rufipogon</name>
    <name type="common">Brownbeard rice</name>
    <name type="synonym">Asian wild rice</name>
    <dbReference type="NCBI Taxonomy" id="4529"/>
    <lineage>
        <taxon>Eukaryota</taxon>
        <taxon>Viridiplantae</taxon>
        <taxon>Streptophyta</taxon>
        <taxon>Embryophyta</taxon>
        <taxon>Tracheophyta</taxon>
        <taxon>Spermatophyta</taxon>
        <taxon>Magnoliopsida</taxon>
        <taxon>Liliopsida</taxon>
        <taxon>Poales</taxon>
        <taxon>Poaceae</taxon>
        <taxon>BOP clade</taxon>
        <taxon>Oryzoideae</taxon>
        <taxon>Oryzeae</taxon>
        <taxon>Oryzinae</taxon>
        <taxon>Oryza</taxon>
    </lineage>
</organism>
<evidence type="ECO:0000313" key="2">
    <source>
        <dbReference type="EnsemblPlants" id="ORUFI04G05060.1"/>
    </source>
</evidence>
<dbReference type="EnsemblPlants" id="ORUFI04G05060.1">
    <property type="protein sequence ID" value="ORUFI04G05060.1"/>
    <property type="gene ID" value="ORUFI04G05060"/>
</dbReference>
<feature type="region of interest" description="Disordered" evidence="1">
    <location>
        <begin position="55"/>
        <end position="80"/>
    </location>
</feature>
<dbReference type="HOGENOM" id="CLU_2594014_0_0_1"/>
<reference evidence="2" key="2">
    <citation type="submission" date="2015-06" db="UniProtKB">
        <authorList>
            <consortium name="EnsemblPlants"/>
        </authorList>
    </citation>
    <scope>IDENTIFICATION</scope>
</reference>
<evidence type="ECO:0000256" key="1">
    <source>
        <dbReference type="SAM" id="MobiDB-lite"/>
    </source>
</evidence>
<feature type="compositionally biased region" description="Low complexity" evidence="1">
    <location>
        <begin position="13"/>
        <end position="26"/>
    </location>
</feature>
<name>A0A0E0P5Z8_ORYRU</name>
<reference evidence="3" key="1">
    <citation type="submission" date="2013-06" db="EMBL/GenBank/DDBJ databases">
        <authorList>
            <person name="Zhao Q."/>
        </authorList>
    </citation>
    <scope>NUCLEOTIDE SEQUENCE</scope>
    <source>
        <strain evidence="3">cv. W1943</strain>
    </source>
</reference>
<feature type="region of interest" description="Disordered" evidence="1">
    <location>
        <begin position="1"/>
        <end position="41"/>
    </location>
</feature>
<dbReference type="Proteomes" id="UP000008022">
    <property type="component" value="Unassembled WGS sequence"/>
</dbReference>
<keyword evidence="3" id="KW-1185">Reference proteome</keyword>
<dbReference type="AlphaFoldDB" id="A0A0E0P5Z8"/>